<proteinExistence type="predicted"/>
<organism evidence="1">
    <name type="scientific">Rhizophora mucronata</name>
    <name type="common">Asiatic mangrove</name>
    <dbReference type="NCBI Taxonomy" id="61149"/>
    <lineage>
        <taxon>Eukaryota</taxon>
        <taxon>Viridiplantae</taxon>
        <taxon>Streptophyta</taxon>
        <taxon>Embryophyta</taxon>
        <taxon>Tracheophyta</taxon>
        <taxon>Spermatophyta</taxon>
        <taxon>Magnoliopsida</taxon>
        <taxon>eudicotyledons</taxon>
        <taxon>Gunneridae</taxon>
        <taxon>Pentapetalae</taxon>
        <taxon>rosids</taxon>
        <taxon>fabids</taxon>
        <taxon>Malpighiales</taxon>
        <taxon>Rhizophoraceae</taxon>
        <taxon>Rhizophora</taxon>
    </lineage>
</organism>
<evidence type="ECO:0000313" key="1">
    <source>
        <dbReference type="EMBL" id="MBW99708.1"/>
    </source>
</evidence>
<sequence length="67" mass="8386">MVKELQRLLFRHYRVSNAPFKFIDLYPRYPFMNCFFIPLKYFSNFPKEALHLLMYLIKKRIISMMIY</sequence>
<name>A0A2P2K1Z4_RHIMU</name>
<protein>
    <submittedName>
        <fullName evidence="1">Uncharacterized protein</fullName>
    </submittedName>
</protein>
<dbReference type="EMBL" id="GGEC01019225">
    <property type="protein sequence ID" value="MBW99708.1"/>
    <property type="molecule type" value="Transcribed_RNA"/>
</dbReference>
<reference evidence="1" key="1">
    <citation type="submission" date="2018-02" db="EMBL/GenBank/DDBJ databases">
        <title>Rhizophora mucronata_Transcriptome.</title>
        <authorList>
            <person name="Meera S.P."/>
            <person name="Sreeshan A."/>
            <person name="Augustine A."/>
        </authorList>
    </citation>
    <scope>NUCLEOTIDE SEQUENCE</scope>
    <source>
        <tissue evidence="1">Leaf</tissue>
    </source>
</reference>
<accession>A0A2P2K1Z4</accession>
<dbReference type="AlphaFoldDB" id="A0A2P2K1Z4"/>